<proteinExistence type="inferred from homology"/>
<feature type="transmembrane region" description="Helical" evidence="4">
    <location>
        <begin position="463"/>
        <end position="480"/>
    </location>
</feature>
<keyword evidence="2" id="KW-0328">Glycosyltransferase</keyword>
<evidence type="ECO:0000313" key="5">
    <source>
        <dbReference type="EMBL" id="TQE99837.1"/>
    </source>
</evidence>
<dbReference type="PANTHER" id="PTHR43630:SF1">
    <property type="entry name" value="POLY-BETA-1,6-N-ACETYL-D-GLUCOSAMINE SYNTHASE"/>
    <property type="match status" value="1"/>
</dbReference>
<dbReference type="Pfam" id="PF13641">
    <property type="entry name" value="Glyco_tranf_2_3"/>
    <property type="match status" value="1"/>
</dbReference>
<keyword evidence="3 5" id="KW-0808">Transferase</keyword>
<reference evidence="5 6" key="1">
    <citation type="submission" date="2019-06" db="EMBL/GenBank/DDBJ databases">
        <title>Metagenome assembled Genome of Spiribacter salinus SL48-SHIP from the microbial mat of Salt Lake 48 (Novosibirsk region, Russia).</title>
        <authorList>
            <person name="Shipova A."/>
            <person name="Rozanov A.S."/>
            <person name="Bryanskaya A.V."/>
            <person name="Peltek S.E."/>
        </authorList>
    </citation>
    <scope>NUCLEOTIDE SEQUENCE [LARGE SCALE GENOMIC DNA]</scope>
    <source>
        <strain evidence="5">SL48-SHIP-2</strain>
    </source>
</reference>
<sequence>MLAFLKHPKVSMPLAHARSAVMKSVRKAIVLKRLARPISVWNATTGRQNPRCIFFALAAMTTTPLMRLHFTGYGGLSVKGLRHLSLERDQLMDSVVVVLAAFLGASPFATLATVFIFDVPRDLMALTSLGLSRLRRRSIKQDFVGNSNQRSQVTVVIASLNDAEGVIASLASLRAQTTPPDRVIVFSDGSTDASPAVLSVLEARGDIDTLIINDRRVGRAAAGNIALQYVETDFVLLIDCDTRIDEKAIGALRSRLLDRPAAAACSGNIAVSNQKASLWTGLQQLEYMVAIDFGREFADTFGAVACCSGAMTMYRTSIFAGSGGFSSGSGEDLATTLRLRRAGHAVHFEADAWAYTSVPETLSGLIRQRLRWDRDAFRIQVLQFGQFTKQAPGESLSNTLQRYDYILFTFFPTLMMPLLIPILAGIPSAERPAFVAGGYLFLVMLAAVILAPVLIAYRGQVSFFQVLLLPLIPLYQGVLMKGVRLYAYLSEAIWHASANDGYLPARIRKRLNTKH</sequence>
<accession>A0A540VSW1</accession>
<feature type="transmembrane region" description="Helical" evidence="4">
    <location>
        <begin position="433"/>
        <end position="457"/>
    </location>
</feature>
<evidence type="ECO:0000256" key="3">
    <source>
        <dbReference type="ARBA" id="ARBA00022679"/>
    </source>
</evidence>
<comment type="caution">
    <text evidence="5">The sequence shown here is derived from an EMBL/GenBank/DDBJ whole genome shotgun (WGS) entry which is preliminary data.</text>
</comment>
<dbReference type="GO" id="GO:0016757">
    <property type="term" value="F:glycosyltransferase activity"/>
    <property type="evidence" value="ECO:0007669"/>
    <property type="project" value="UniProtKB-KW"/>
</dbReference>
<dbReference type="InterPro" id="IPR029044">
    <property type="entry name" value="Nucleotide-diphossugar_trans"/>
</dbReference>
<evidence type="ECO:0000256" key="1">
    <source>
        <dbReference type="ARBA" id="ARBA00006739"/>
    </source>
</evidence>
<dbReference type="CDD" id="cd06423">
    <property type="entry name" value="CESA_like"/>
    <property type="match status" value="1"/>
</dbReference>
<dbReference type="Proteomes" id="UP000315400">
    <property type="component" value="Unassembled WGS sequence"/>
</dbReference>
<dbReference type="AlphaFoldDB" id="A0A540VSW1"/>
<dbReference type="Gene3D" id="3.90.550.10">
    <property type="entry name" value="Spore Coat Polysaccharide Biosynthesis Protein SpsA, Chain A"/>
    <property type="match status" value="1"/>
</dbReference>
<comment type="similarity">
    <text evidence="1">Belongs to the glycosyltransferase 2 family.</text>
</comment>
<evidence type="ECO:0000313" key="6">
    <source>
        <dbReference type="Proteomes" id="UP000315400"/>
    </source>
</evidence>
<name>A0A540VSW1_9GAMM</name>
<keyword evidence="4" id="KW-0472">Membrane</keyword>
<gene>
    <name evidence="5" type="ORF">FKY71_06615</name>
</gene>
<dbReference type="PANTHER" id="PTHR43630">
    <property type="entry name" value="POLY-BETA-1,6-N-ACETYL-D-GLUCOSAMINE SYNTHASE"/>
    <property type="match status" value="1"/>
</dbReference>
<dbReference type="EMBL" id="VIFK01000037">
    <property type="protein sequence ID" value="TQE99837.1"/>
    <property type="molecule type" value="Genomic_DNA"/>
</dbReference>
<dbReference type="SUPFAM" id="SSF53448">
    <property type="entry name" value="Nucleotide-diphospho-sugar transferases"/>
    <property type="match status" value="1"/>
</dbReference>
<feature type="transmembrane region" description="Helical" evidence="4">
    <location>
        <begin position="405"/>
        <end position="426"/>
    </location>
</feature>
<organism evidence="5 6">
    <name type="scientific">Spiribacter salinus</name>
    <dbReference type="NCBI Taxonomy" id="1335746"/>
    <lineage>
        <taxon>Bacteria</taxon>
        <taxon>Pseudomonadati</taxon>
        <taxon>Pseudomonadota</taxon>
        <taxon>Gammaproteobacteria</taxon>
        <taxon>Chromatiales</taxon>
        <taxon>Ectothiorhodospiraceae</taxon>
        <taxon>Spiribacter</taxon>
    </lineage>
</organism>
<keyword evidence="4" id="KW-0812">Transmembrane</keyword>
<keyword evidence="4" id="KW-1133">Transmembrane helix</keyword>
<feature type="transmembrane region" description="Helical" evidence="4">
    <location>
        <begin position="95"/>
        <end position="117"/>
    </location>
</feature>
<evidence type="ECO:0000256" key="4">
    <source>
        <dbReference type="SAM" id="Phobius"/>
    </source>
</evidence>
<evidence type="ECO:0000256" key="2">
    <source>
        <dbReference type="ARBA" id="ARBA00022676"/>
    </source>
</evidence>
<protein>
    <submittedName>
        <fullName evidence="5">Glycosyltransferase family 2 protein</fullName>
    </submittedName>
</protein>